<dbReference type="AlphaFoldDB" id="A0A812K666"/>
<proteinExistence type="predicted"/>
<feature type="chain" id="PRO_5032401284" description="PS II complex 12 kDa extrinsic protein" evidence="3">
    <location>
        <begin position="16"/>
        <end position="144"/>
    </location>
</feature>
<keyword evidence="2" id="KW-1133">Transmembrane helix</keyword>
<feature type="transmembrane region" description="Helical" evidence="2">
    <location>
        <begin position="54"/>
        <end position="75"/>
    </location>
</feature>
<dbReference type="Proteomes" id="UP000601435">
    <property type="component" value="Unassembled WGS sequence"/>
</dbReference>
<feature type="signal peptide" evidence="3">
    <location>
        <begin position="1"/>
        <end position="15"/>
    </location>
</feature>
<feature type="region of interest" description="Disordered" evidence="1">
    <location>
        <begin position="26"/>
        <end position="49"/>
    </location>
</feature>
<evidence type="ECO:0008006" key="6">
    <source>
        <dbReference type="Google" id="ProtNLM"/>
    </source>
</evidence>
<gene>
    <name evidence="4" type="ORF">SNEC2469_LOCUS2963</name>
</gene>
<keyword evidence="2" id="KW-0472">Membrane</keyword>
<keyword evidence="3" id="KW-0732">Signal</keyword>
<evidence type="ECO:0000256" key="1">
    <source>
        <dbReference type="SAM" id="MobiDB-lite"/>
    </source>
</evidence>
<name>A0A812K666_9DINO</name>
<dbReference type="EMBL" id="CAJNJA010007309">
    <property type="protein sequence ID" value="CAE7223058.1"/>
    <property type="molecule type" value="Genomic_DNA"/>
</dbReference>
<evidence type="ECO:0000313" key="4">
    <source>
        <dbReference type="EMBL" id="CAE7223058.1"/>
    </source>
</evidence>
<keyword evidence="5" id="KW-1185">Reference proteome</keyword>
<reference evidence="4" key="1">
    <citation type="submission" date="2021-02" db="EMBL/GenBank/DDBJ databases">
        <authorList>
            <person name="Dougan E. K."/>
            <person name="Rhodes N."/>
            <person name="Thang M."/>
            <person name="Chan C."/>
        </authorList>
    </citation>
    <scope>NUCLEOTIDE SEQUENCE</scope>
</reference>
<evidence type="ECO:0000256" key="3">
    <source>
        <dbReference type="SAM" id="SignalP"/>
    </source>
</evidence>
<feature type="compositionally biased region" description="Polar residues" evidence="1">
    <location>
        <begin position="40"/>
        <end position="49"/>
    </location>
</feature>
<sequence length="144" mass="15225">MALRLLAAVLLGAAAWQCAFVTSGAGPTRSPQVSMRAAAGQSQATEQENGLSPVVSIGIGAIVGLLVAAAPALAVSAQGYEQMGGDDVKRYEKPEGTSNLLKELTGDKKKFYAGKEDLDYRSKGYKMEEYKTERELQAKLKGGK</sequence>
<accession>A0A812K666</accession>
<evidence type="ECO:0000313" key="5">
    <source>
        <dbReference type="Proteomes" id="UP000601435"/>
    </source>
</evidence>
<evidence type="ECO:0000256" key="2">
    <source>
        <dbReference type="SAM" id="Phobius"/>
    </source>
</evidence>
<keyword evidence="2" id="KW-0812">Transmembrane</keyword>
<organism evidence="4 5">
    <name type="scientific">Symbiodinium necroappetens</name>
    <dbReference type="NCBI Taxonomy" id="1628268"/>
    <lineage>
        <taxon>Eukaryota</taxon>
        <taxon>Sar</taxon>
        <taxon>Alveolata</taxon>
        <taxon>Dinophyceae</taxon>
        <taxon>Suessiales</taxon>
        <taxon>Symbiodiniaceae</taxon>
        <taxon>Symbiodinium</taxon>
    </lineage>
</organism>
<comment type="caution">
    <text evidence="4">The sequence shown here is derived from an EMBL/GenBank/DDBJ whole genome shotgun (WGS) entry which is preliminary data.</text>
</comment>
<dbReference type="OrthoDB" id="438588at2759"/>
<protein>
    <recommendedName>
        <fullName evidence="6">PS II complex 12 kDa extrinsic protein</fullName>
    </recommendedName>
</protein>